<dbReference type="Pfam" id="PF03203">
    <property type="entry name" value="MerC"/>
    <property type="match status" value="1"/>
</dbReference>
<organism evidence="2 3">
    <name type="scientific">Reichenbachiella agarivorans</name>
    <dbReference type="NCBI Taxonomy" id="2979464"/>
    <lineage>
        <taxon>Bacteria</taxon>
        <taxon>Pseudomonadati</taxon>
        <taxon>Bacteroidota</taxon>
        <taxon>Cytophagia</taxon>
        <taxon>Cytophagales</taxon>
        <taxon>Reichenbachiellaceae</taxon>
        <taxon>Reichenbachiella</taxon>
    </lineage>
</organism>
<gene>
    <name evidence="2" type="ORF">N6H18_10490</name>
</gene>
<dbReference type="EMBL" id="CP106679">
    <property type="protein sequence ID" value="UXP30780.1"/>
    <property type="molecule type" value="Genomic_DNA"/>
</dbReference>
<protein>
    <submittedName>
        <fullName evidence="2">MerC domain-containing protein</fullName>
    </submittedName>
</protein>
<accession>A0ABY6CR45</accession>
<feature type="transmembrane region" description="Helical" evidence="1">
    <location>
        <begin position="101"/>
        <end position="119"/>
    </location>
</feature>
<evidence type="ECO:0000256" key="1">
    <source>
        <dbReference type="SAM" id="Phobius"/>
    </source>
</evidence>
<keyword evidence="1" id="KW-0472">Membrane</keyword>
<dbReference type="InterPro" id="IPR004891">
    <property type="entry name" value="Mercury-R_MerC"/>
</dbReference>
<sequence>MKNQFIGSHLDFVGFSASLLCALHCVALPFLLSLASLTGLQFLNNPWIEYTIILVSGFIASYALIHGYLRHHQKPMALVIVVAGFALIGLGHWLQVEWYEIILTSCGAAVVAIAHLVNWTQIKQSNVEFPDCQ</sequence>
<dbReference type="RefSeq" id="WP_262308226.1">
    <property type="nucleotide sequence ID" value="NZ_CP106679.1"/>
</dbReference>
<keyword evidence="3" id="KW-1185">Reference proteome</keyword>
<evidence type="ECO:0000313" key="2">
    <source>
        <dbReference type="EMBL" id="UXP30780.1"/>
    </source>
</evidence>
<feature type="transmembrane region" description="Helical" evidence="1">
    <location>
        <begin position="47"/>
        <end position="65"/>
    </location>
</feature>
<dbReference type="Proteomes" id="UP001065174">
    <property type="component" value="Chromosome"/>
</dbReference>
<keyword evidence="1" id="KW-1133">Transmembrane helix</keyword>
<name>A0ABY6CR45_9BACT</name>
<evidence type="ECO:0000313" key="3">
    <source>
        <dbReference type="Proteomes" id="UP001065174"/>
    </source>
</evidence>
<feature type="transmembrane region" description="Helical" evidence="1">
    <location>
        <begin position="77"/>
        <end position="95"/>
    </location>
</feature>
<keyword evidence="1" id="KW-0812">Transmembrane</keyword>
<feature type="transmembrane region" description="Helical" evidence="1">
    <location>
        <begin position="12"/>
        <end position="35"/>
    </location>
</feature>
<reference evidence="2" key="1">
    <citation type="submission" date="2022-09" db="EMBL/GenBank/DDBJ databases">
        <title>Comparative genomics and taxonomic characterization of three novel marine species of genus Reichenbachiella exhibiting antioxidant and polysaccharide degradation activities.</title>
        <authorList>
            <person name="Muhammad N."/>
            <person name="Lee Y.-J."/>
            <person name="Ko J."/>
            <person name="Kim S.-G."/>
        </authorList>
    </citation>
    <scope>NUCLEOTIDE SEQUENCE</scope>
    <source>
        <strain evidence="2">BKB1-1</strain>
    </source>
</reference>
<proteinExistence type="predicted"/>